<proteinExistence type="predicted"/>
<protein>
    <submittedName>
        <fullName evidence="2">Uncharacterized protein</fullName>
    </submittedName>
</protein>
<keyword evidence="1" id="KW-0812">Transmembrane</keyword>
<keyword evidence="3" id="KW-1185">Reference proteome</keyword>
<evidence type="ECO:0000313" key="2">
    <source>
        <dbReference type="EMBL" id="ARP99188.1"/>
    </source>
</evidence>
<dbReference type="AlphaFoldDB" id="A0A1W6ZP60"/>
<evidence type="ECO:0000313" key="3">
    <source>
        <dbReference type="Proteomes" id="UP000194137"/>
    </source>
</evidence>
<sequence>MVVLTAALCADHRVFENQLRTKIVVSNSFRVSSMRAFSAVCLMAAVVRLIVCAVFFRRDG</sequence>
<dbReference type="KEGG" id="psin:CAK95_08890"/>
<organism evidence="2 3">
    <name type="scientific">Pseudorhodoplanes sinuspersici</name>
    <dbReference type="NCBI Taxonomy" id="1235591"/>
    <lineage>
        <taxon>Bacteria</taxon>
        <taxon>Pseudomonadati</taxon>
        <taxon>Pseudomonadota</taxon>
        <taxon>Alphaproteobacteria</taxon>
        <taxon>Hyphomicrobiales</taxon>
        <taxon>Pseudorhodoplanes</taxon>
    </lineage>
</organism>
<dbReference type="Proteomes" id="UP000194137">
    <property type="component" value="Chromosome"/>
</dbReference>
<keyword evidence="1" id="KW-1133">Transmembrane helix</keyword>
<accession>A0A1W6ZP60</accession>
<feature type="transmembrane region" description="Helical" evidence="1">
    <location>
        <begin position="36"/>
        <end position="56"/>
    </location>
</feature>
<dbReference type="EMBL" id="CP021112">
    <property type="protein sequence ID" value="ARP99188.1"/>
    <property type="molecule type" value="Genomic_DNA"/>
</dbReference>
<evidence type="ECO:0000256" key="1">
    <source>
        <dbReference type="SAM" id="Phobius"/>
    </source>
</evidence>
<keyword evidence="1" id="KW-0472">Membrane</keyword>
<reference evidence="2 3" key="1">
    <citation type="submission" date="2017-05" db="EMBL/GenBank/DDBJ databases">
        <title>Full genome sequence of Pseudorhodoplanes sinuspersici.</title>
        <authorList>
            <person name="Dastgheib S.M.M."/>
            <person name="Shavandi M."/>
            <person name="Tirandaz H."/>
        </authorList>
    </citation>
    <scope>NUCLEOTIDE SEQUENCE [LARGE SCALE GENOMIC DNA]</scope>
    <source>
        <strain evidence="2 3">RIPI110</strain>
    </source>
</reference>
<name>A0A1W6ZP60_9HYPH</name>
<gene>
    <name evidence="2" type="ORF">CAK95_08890</name>
</gene>